<keyword evidence="1" id="KW-0678">Repressor</keyword>
<dbReference type="InterPro" id="IPR047057">
    <property type="entry name" value="MerR_fam"/>
</dbReference>
<evidence type="ECO:0000259" key="5">
    <source>
        <dbReference type="PROSITE" id="PS50937"/>
    </source>
</evidence>
<organism evidence="6 7">
    <name type="scientific">Anoxynatronum sibiricum</name>
    <dbReference type="NCBI Taxonomy" id="210623"/>
    <lineage>
        <taxon>Bacteria</taxon>
        <taxon>Bacillati</taxon>
        <taxon>Bacillota</taxon>
        <taxon>Clostridia</taxon>
        <taxon>Eubacteriales</taxon>
        <taxon>Clostridiaceae</taxon>
        <taxon>Anoxynatronum</taxon>
    </lineage>
</organism>
<dbReference type="RefSeq" id="WP_343186663.1">
    <property type="nucleotide sequence ID" value="NZ_JBCITM010000015.1"/>
</dbReference>
<protein>
    <submittedName>
        <fullName evidence="6">MerR family transcriptional regulator</fullName>
    </submittedName>
</protein>
<proteinExistence type="predicted"/>
<dbReference type="EMBL" id="JBCITM010000015">
    <property type="protein sequence ID" value="MEN1761363.1"/>
    <property type="molecule type" value="Genomic_DNA"/>
</dbReference>
<evidence type="ECO:0000256" key="3">
    <source>
        <dbReference type="ARBA" id="ARBA00023125"/>
    </source>
</evidence>
<keyword evidence="4" id="KW-0804">Transcription</keyword>
<dbReference type="Proteomes" id="UP001407405">
    <property type="component" value="Unassembled WGS sequence"/>
</dbReference>
<dbReference type="PRINTS" id="PR00040">
    <property type="entry name" value="HTHMERR"/>
</dbReference>
<evidence type="ECO:0000256" key="1">
    <source>
        <dbReference type="ARBA" id="ARBA00022491"/>
    </source>
</evidence>
<sequence length="272" mass="31812">MRLRIGEVKKILGVSAETLRFFDKKGVVVPTRHPDNNYRTYEGRDVNRIVRYKYLRRLDFSLEDSVDFISEISGEEALEKMSQQEVAVAAKIREYQEVLQQLAYQKDLYQRIITMVGKYQREVLPAYRFYANQMDRVFETRAMQNDHTRQWIDEMPRTMVAFHIPREKVDVPGCIYWGYAILDSTGDHEERASHLPVTVCHKAQDTVFTVIHCIDEDLTIPGRFQPLKEYLQAEGLQIDGDLFGTVVHHQVIDEKPHLHFAVWVPVKEAPCQ</sequence>
<dbReference type="SMART" id="SM00422">
    <property type="entry name" value="HTH_MERR"/>
    <property type="match status" value="1"/>
</dbReference>
<dbReference type="Pfam" id="PF13411">
    <property type="entry name" value="MerR_1"/>
    <property type="match status" value="1"/>
</dbReference>
<dbReference type="InterPro" id="IPR009061">
    <property type="entry name" value="DNA-bd_dom_put_sf"/>
</dbReference>
<accession>A0ABU9VWJ2</accession>
<name>A0ABU9VWJ2_9CLOT</name>
<dbReference type="PROSITE" id="PS50937">
    <property type="entry name" value="HTH_MERR_2"/>
    <property type="match status" value="1"/>
</dbReference>
<keyword evidence="3" id="KW-0238">DNA-binding</keyword>
<dbReference type="InterPro" id="IPR000551">
    <property type="entry name" value="MerR-type_HTH_dom"/>
</dbReference>
<dbReference type="SUPFAM" id="SSF46955">
    <property type="entry name" value="Putative DNA-binding domain"/>
    <property type="match status" value="1"/>
</dbReference>
<evidence type="ECO:0000256" key="2">
    <source>
        <dbReference type="ARBA" id="ARBA00023015"/>
    </source>
</evidence>
<gene>
    <name evidence="6" type="ORF">AAIG11_12795</name>
</gene>
<keyword evidence="2" id="KW-0805">Transcription regulation</keyword>
<keyword evidence="7" id="KW-1185">Reference proteome</keyword>
<feature type="domain" description="HTH merR-type" evidence="5">
    <location>
        <begin position="1"/>
        <end position="71"/>
    </location>
</feature>
<dbReference type="CDD" id="cd00592">
    <property type="entry name" value="HTH_MerR-like"/>
    <property type="match status" value="1"/>
</dbReference>
<evidence type="ECO:0000256" key="4">
    <source>
        <dbReference type="ARBA" id="ARBA00023163"/>
    </source>
</evidence>
<dbReference type="PANTHER" id="PTHR30204">
    <property type="entry name" value="REDOX-CYCLING DRUG-SENSING TRANSCRIPTIONAL ACTIVATOR SOXR"/>
    <property type="match status" value="1"/>
</dbReference>
<dbReference type="PANTHER" id="PTHR30204:SF69">
    <property type="entry name" value="MERR-FAMILY TRANSCRIPTIONAL REGULATOR"/>
    <property type="match status" value="1"/>
</dbReference>
<comment type="caution">
    <text evidence="6">The sequence shown here is derived from an EMBL/GenBank/DDBJ whole genome shotgun (WGS) entry which is preliminary data.</text>
</comment>
<reference evidence="6 7" key="1">
    <citation type="submission" date="2024-04" db="EMBL/GenBank/DDBJ databases">
        <title>Genome sequencing and metabolic network reconstruction of aminoacids and betaine degradation by Anoxynatronum sibiricum.</title>
        <authorList>
            <person name="Detkova E.N."/>
            <person name="Boltjanskaja Y.V."/>
            <person name="Mardanov A.V."/>
            <person name="Kevbrin V."/>
        </authorList>
    </citation>
    <scope>NUCLEOTIDE SEQUENCE [LARGE SCALE GENOMIC DNA]</scope>
    <source>
        <strain evidence="6 7">Z-7981</strain>
    </source>
</reference>
<evidence type="ECO:0000313" key="6">
    <source>
        <dbReference type="EMBL" id="MEN1761363.1"/>
    </source>
</evidence>
<evidence type="ECO:0000313" key="7">
    <source>
        <dbReference type="Proteomes" id="UP001407405"/>
    </source>
</evidence>
<dbReference type="Gene3D" id="1.10.1660.10">
    <property type="match status" value="1"/>
</dbReference>